<accession>A0A0F8CRS7</accession>
<comment type="caution">
    <text evidence="2">The sequence shown here is derived from an EMBL/GenBank/DDBJ whole genome shotgun (WGS) entry which is preliminary data.</text>
</comment>
<evidence type="ECO:0000313" key="2">
    <source>
        <dbReference type="EMBL" id="KKF93457.1"/>
    </source>
</evidence>
<protein>
    <submittedName>
        <fullName evidence="2">Uncharacterized protein</fullName>
    </submittedName>
</protein>
<feature type="compositionally biased region" description="Low complexity" evidence="1">
    <location>
        <begin position="117"/>
        <end position="136"/>
    </location>
</feature>
<keyword evidence="3" id="KW-1185">Reference proteome</keyword>
<gene>
    <name evidence="2" type="ORF">CFO_g4218</name>
</gene>
<proteinExistence type="predicted"/>
<feature type="compositionally biased region" description="Low complexity" evidence="1">
    <location>
        <begin position="144"/>
        <end position="171"/>
    </location>
</feature>
<evidence type="ECO:0000313" key="3">
    <source>
        <dbReference type="Proteomes" id="UP000034841"/>
    </source>
</evidence>
<dbReference type="EMBL" id="LBBL01000243">
    <property type="protein sequence ID" value="KKF93457.1"/>
    <property type="molecule type" value="Genomic_DNA"/>
</dbReference>
<reference evidence="2 3" key="1">
    <citation type="submission" date="2015-04" db="EMBL/GenBank/DDBJ databases">
        <title>Genome sequence of Ceratocystis platani, a major pathogen of plane trees.</title>
        <authorList>
            <person name="Belbahri L."/>
        </authorList>
    </citation>
    <scope>NUCLEOTIDE SEQUENCE [LARGE SCALE GENOMIC DNA]</scope>
    <source>
        <strain evidence="2 3">CFO</strain>
    </source>
</reference>
<dbReference type="Proteomes" id="UP000034841">
    <property type="component" value="Unassembled WGS sequence"/>
</dbReference>
<sequence>MTASHQPEGPWALHYNRHTFSHNNQSFQPRHCRNQPFDAQELSRRLLAVQVQQQKQEQQELHKQQKQQKQHHKLQKLQAGGLRKRQSMPLPRRLFSTKDNTAPKPDASNPESHTSSHHTTGSAPKSASSTSSSSSSKVDDSRRSSTSGSALATSISTSTSLSSQSQQQQSSKPERSSHNQHHQHHSSDQQRQHSVSSACESRIATEGDEFSTSPAYTYRRKTYSRGSHPERADWIEGDEAKTRKKIWSRSSIMGLKHRLGGHGGNGSSHGGKQEVEFLAGEAPHQQRAGLLRRFRKTPTA</sequence>
<dbReference type="AlphaFoldDB" id="A0A0F8CRS7"/>
<feature type="compositionally biased region" description="Basic residues" evidence="1">
    <location>
        <begin position="64"/>
        <end position="75"/>
    </location>
</feature>
<feature type="region of interest" description="Disordered" evidence="1">
    <location>
        <begin position="53"/>
        <end position="229"/>
    </location>
</feature>
<evidence type="ECO:0000256" key="1">
    <source>
        <dbReference type="SAM" id="MobiDB-lite"/>
    </source>
</evidence>
<name>A0A0F8CRS7_CERFI</name>
<organism evidence="2 3">
    <name type="scientific">Ceratocystis fimbriata f. sp. platani</name>
    <dbReference type="NCBI Taxonomy" id="88771"/>
    <lineage>
        <taxon>Eukaryota</taxon>
        <taxon>Fungi</taxon>
        <taxon>Dikarya</taxon>
        <taxon>Ascomycota</taxon>
        <taxon>Pezizomycotina</taxon>
        <taxon>Sordariomycetes</taxon>
        <taxon>Hypocreomycetidae</taxon>
        <taxon>Microascales</taxon>
        <taxon>Ceratocystidaceae</taxon>
        <taxon>Ceratocystis</taxon>
    </lineage>
</organism>